<sequence>MKFLTLLAIAVTLSSVAHAYSPSHEMEIRDATHWKEAPKGRYPGCGDQQCRIPEPDPRRLKPPYGRPPANGNSPHGLAARGSDGLGTKVARDLPGKVKEGPSGNYSTGIPRPGPPRDRPPAESIISPLALAERGSDELETKVARGLAGTVKGGSGSDYDSGVRIGPGPRDPPFRPPAKGI</sequence>
<keyword evidence="2" id="KW-0732">Signal</keyword>
<evidence type="ECO:0000256" key="2">
    <source>
        <dbReference type="SAM" id="SignalP"/>
    </source>
</evidence>
<feature type="chain" id="PRO_5022794547" evidence="2">
    <location>
        <begin position="20"/>
        <end position="180"/>
    </location>
</feature>
<reference evidence="3 4" key="1">
    <citation type="submission" date="2018-03" db="EMBL/GenBank/DDBJ databases">
        <authorList>
            <person name="Guldener U."/>
        </authorList>
    </citation>
    <scope>NUCLEOTIDE SEQUENCE [LARGE SCALE GENOMIC DNA]</scope>
    <source>
        <strain evidence="3 4">DAOM196992</strain>
    </source>
</reference>
<feature type="compositionally biased region" description="Pro residues" evidence="1">
    <location>
        <begin position="168"/>
        <end position="180"/>
    </location>
</feature>
<gene>
    <name evidence="3" type="ORF">PSFLO_05899</name>
</gene>
<proteinExistence type="predicted"/>
<name>A0A5C3F9K0_9BASI</name>
<keyword evidence="4" id="KW-1185">Reference proteome</keyword>
<dbReference type="EMBL" id="OOIP01000019">
    <property type="protein sequence ID" value="SPO40417.1"/>
    <property type="molecule type" value="Genomic_DNA"/>
</dbReference>
<accession>A0A5C3F9K0</accession>
<evidence type="ECO:0000256" key="1">
    <source>
        <dbReference type="SAM" id="MobiDB-lite"/>
    </source>
</evidence>
<feature type="region of interest" description="Disordered" evidence="1">
    <location>
        <begin position="146"/>
        <end position="180"/>
    </location>
</feature>
<feature type="region of interest" description="Disordered" evidence="1">
    <location>
        <begin position="39"/>
        <end position="125"/>
    </location>
</feature>
<evidence type="ECO:0000313" key="3">
    <source>
        <dbReference type="EMBL" id="SPO40417.1"/>
    </source>
</evidence>
<organism evidence="3 4">
    <name type="scientific">Pseudozyma flocculosa</name>
    <dbReference type="NCBI Taxonomy" id="84751"/>
    <lineage>
        <taxon>Eukaryota</taxon>
        <taxon>Fungi</taxon>
        <taxon>Dikarya</taxon>
        <taxon>Basidiomycota</taxon>
        <taxon>Ustilaginomycotina</taxon>
        <taxon>Ustilaginomycetes</taxon>
        <taxon>Ustilaginales</taxon>
        <taxon>Ustilaginaceae</taxon>
        <taxon>Pseudozyma</taxon>
    </lineage>
</organism>
<dbReference type="AlphaFoldDB" id="A0A5C3F9K0"/>
<feature type="signal peptide" evidence="2">
    <location>
        <begin position="1"/>
        <end position="19"/>
    </location>
</feature>
<protein>
    <submittedName>
        <fullName evidence="3">Uncharacterized protein</fullName>
    </submittedName>
</protein>
<evidence type="ECO:0000313" key="4">
    <source>
        <dbReference type="Proteomes" id="UP000323386"/>
    </source>
</evidence>
<dbReference type="Proteomes" id="UP000323386">
    <property type="component" value="Unassembled WGS sequence"/>
</dbReference>
<feature type="compositionally biased region" description="Basic and acidic residues" evidence="1">
    <location>
        <begin position="89"/>
        <end position="99"/>
    </location>
</feature>